<proteinExistence type="predicted"/>
<gene>
    <name evidence="2" type="ORF">X975_16159</name>
</gene>
<dbReference type="AlphaFoldDB" id="A0A087UBD1"/>
<evidence type="ECO:0000256" key="1">
    <source>
        <dbReference type="SAM" id="MobiDB-lite"/>
    </source>
</evidence>
<accession>A0A087UBD1</accession>
<keyword evidence="3" id="KW-1185">Reference proteome</keyword>
<feature type="compositionally biased region" description="Polar residues" evidence="1">
    <location>
        <begin position="54"/>
        <end position="63"/>
    </location>
</feature>
<organism evidence="2 3">
    <name type="scientific">Stegodyphus mimosarum</name>
    <name type="common">African social velvet spider</name>
    <dbReference type="NCBI Taxonomy" id="407821"/>
    <lineage>
        <taxon>Eukaryota</taxon>
        <taxon>Metazoa</taxon>
        <taxon>Ecdysozoa</taxon>
        <taxon>Arthropoda</taxon>
        <taxon>Chelicerata</taxon>
        <taxon>Arachnida</taxon>
        <taxon>Araneae</taxon>
        <taxon>Araneomorphae</taxon>
        <taxon>Entelegynae</taxon>
        <taxon>Eresoidea</taxon>
        <taxon>Eresidae</taxon>
        <taxon>Stegodyphus</taxon>
    </lineage>
</organism>
<evidence type="ECO:0000313" key="2">
    <source>
        <dbReference type="EMBL" id="KFM74670.1"/>
    </source>
</evidence>
<feature type="compositionally biased region" description="Basic and acidic residues" evidence="1">
    <location>
        <begin position="44"/>
        <end position="53"/>
    </location>
</feature>
<dbReference type="EMBL" id="KK119091">
    <property type="protein sequence ID" value="KFM74670.1"/>
    <property type="molecule type" value="Genomic_DNA"/>
</dbReference>
<name>A0A087UBD1_STEMI</name>
<feature type="non-terminal residue" evidence="2">
    <location>
        <position position="63"/>
    </location>
</feature>
<protein>
    <submittedName>
        <fullName evidence="2">Uncharacterized protein</fullName>
    </submittedName>
</protein>
<sequence length="63" mass="7263">MTATHKFVPYPWKQKASASSAAAFLYSALRFHHLAMNGGIRRMERTIRDDTERSPSQNRIAER</sequence>
<reference evidence="2 3" key="1">
    <citation type="submission" date="2013-11" db="EMBL/GenBank/DDBJ databases">
        <title>Genome sequencing of Stegodyphus mimosarum.</title>
        <authorList>
            <person name="Bechsgaard J."/>
        </authorList>
    </citation>
    <scope>NUCLEOTIDE SEQUENCE [LARGE SCALE GENOMIC DNA]</scope>
</reference>
<feature type="region of interest" description="Disordered" evidence="1">
    <location>
        <begin position="44"/>
        <end position="63"/>
    </location>
</feature>
<evidence type="ECO:0000313" key="3">
    <source>
        <dbReference type="Proteomes" id="UP000054359"/>
    </source>
</evidence>
<dbReference type="Proteomes" id="UP000054359">
    <property type="component" value="Unassembled WGS sequence"/>
</dbReference>